<proteinExistence type="predicted"/>
<feature type="compositionally biased region" description="Basic and acidic residues" evidence="1">
    <location>
        <begin position="205"/>
        <end position="220"/>
    </location>
</feature>
<comment type="caution">
    <text evidence="2">The sequence shown here is derived from an EMBL/GenBank/DDBJ whole genome shotgun (WGS) entry which is preliminary data.</text>
</comment>
<dbReference type="OrthoDB" id="5151921at2759"/>
<feature type="region of interest" description="Disordered" evidence="1">
    <location>
        <begin position="984"/>
        <end position="1019"/>
    </location>
</feature>
<feature type="compositionally biased region" description="Basic and acidic residues" evidence="1">
    <location>
        <begin position="1516"/>
        <end position="1532"/>
    </location>
</feature>
<feature type="compositionally biased region" description="Polar residues" evidence="1">
    <location>
        <begin position="1123"/>
        <end position="1150"/>
    </location>
</feature>
<feature type="compositionally biased region" description="Basic and acidic residues" evidence="1">
    <location>
        <begin position="2235"/>
        <end position="2250"/>
    </location>
</feature>
<feature type="region of interest" description="Disordered" evidence="1">
    <location>
        <begin position="1478"/>
        <end position="1534"/>
    </location>
</feature>
<dbReference type="EMBL" id="CAJPDQ010000007">
    <property type="protein sequence ID" value="CAF9912701.1"/>
    <property type="molecule type" value="Genomic_DNA"/>
</dbReference>
<organism evidence="2 3">
    <name type="scientific">Gomphillus americanus</name>
    <dbReference type="NCBI Taxonomy" id="1940652"/>
    <lineage>
        <taxon>Eukaryota</taxon>
        <taxon>Fungi</taxon>
        <taxon>Dikarya</taxon>
        <taxon>Ascomycota</taxon>
        <taxon>Pezizomycotina</taxon>
        <taxon>Lecanoromycetes</taxon>
        <taxon>OSLEUM clade</taxon>
        <taxon>Ostropomycetidae</taxon>
        <taxon>Ostropales</taxon>
        <taxon>Graphidaceae</taxon>
        <taxon>Gomphilloideae</taxon>
        <taxon>Gomphillus</taxon>
    </lineage>
</organism>
<feature type="region of interest" description="Disordered" evidence="1">
    <location>
        <begin position="1"/>
        <end position="300"/>
    </location>
</feature>
<feature type="compositionally biased region" description="Polar residues" evidence="1">
    <location>
        <begin position="1847"/>
        <end position="1866"/>
    </location>
</feature>
<feature type="compositionally biased region" description="Polar residues" evidence="1">
    <location>
        <begin position="399"/>
        <end position="422"/>
    </location>
</feature>
<feature type="region of interest" description="Disordered" evidence="1">
    <location>
        <begin position="1608"/>
        <end position="1630"/>
    </location>
</feature>
<feature type="region of interest" description="Disordered" evidence="1">
    <location>
        <begin position="1249"/>
        <end position="1353"/>
    </location>
</feature>
<protein>
    <submittedName>
        <fullName evidence="2">Uncharacterized protein</fullName>
    </submittedName>
</protein>
<evidence type="ECO:0000313" key="3">
    <source>
        <dbReference type="Proteomes" id="UP000664169"/>
    </source>
</evidence>
<feature type="region of interest" description="Disordered" evidence="1">
    <location>
        <begin position="1365"/>
        <end position="1403"/>
    </location>
</feature>
<dbReference type="Proteomes" id="UP000664169">
    <property type="component" value="Unassembled WGS sequence"/>
</dbReference>
<feature type="compositionally biased region" description="Polar residues" evidence="1">
    <location>
        <begin position="221"/>
        <end position="230"/>
    </location>
</feature>
<feature type="compositionally biased region" description="Polar residues" evidence="1">
    <location>
        <begin position="1691"/>
        <end position="1714"/>
    </location>
</feature>
<feature type="region of interest" description="Disordered" evidence="1">
    <location>
        <begin position="684"/>
        <end position="744"/>
    </location>
</feature>
<feature type="region of interest" description="Disordered" evidence="1">
    <location>
        <begin position="1415"/>
        <end position="1463"/>
    </location>
</feature>
<feature type="compositionally biased region" description="Polar residues" evidence="1">
    <location>
        <begin position="1059"/>
        <end position="1098"/>
    </location>
</feature>
<feature type="compositionally biased region" description="Basic and acidic residues" evidence="1">
    <location>
        <begin position="1326"/>
        <end position="1348"/>
    </location>
</feature>
<feature type="compositionally biased region" description="Basic and acidic residues" evidence="1">
    <location>
        <begin position="708"/>
        <end position="731"/>
    </location>
</feature>
<feature type="compositionally biased region" description="Basic and acidic residues" evidence="1">
    <location>
        <begin position="1668"/>
        <end position="1689"/>
    </location>
</feature>
<feature type="compositionally biased region" description="Polar residues" evidence="1">
    <location>
        <begin position="543"/>
        <end position="554"/>
    </location>
</feature>
<feature type="compositionally biased region" description="Polar residues" evidence="1">
    <location>
        <begin position="444"/>
        <end position="461"/>
    </location>
</feature>
<feature type="compositionally biased region" description="Polar residues" evidence="1">
    <location>
        <begin position="2128"/>
        <end position="2142"/>
    </location>
</feature>
<feature type="compositionally biased region" description="Polar residues" evidence="1">
    <location>
        <begin position="126"/>
        <end position="155"/>
    </location>
</feature>
<evidence type="ECO:0000256" key="1">
    <source>
        <dbReference type="SAM" id="MobiDB-lite"/>
    </source>
</evidence>
<feature type="compositionally biased region" description="Basic and acidic residues" evidence="1">
    <location>
        <begin position="72"/>
        <end position="88"/>
    </location>
</feature>
<accession>A0A8H3ESK0</accession>
<feature type="region of interest" description="Disordered" evidence="1">
    <location>
        <begin position="1036"/>
        <end position="1211"/>
    </location>
</feature>
<feature type="compositionally biased region" description="Basic and acidic residues" evidence="1">
    <location>
        <begin position="1249"/>
        <end position="1263"/>
    </location>
</feature>
<feature type="compositionally biased region" description="Polar residues" evidence="1">
    <location>
        <begin position="1"/>
        <end position="15"/>
    </location>
</feature>
<evidence type="ECO:0000313" key="2">
    <source>
        <dbReference type="EMBL" id="CAF9912701.1"/>
    </source>
</evidence>
<feature type="compositionally biased region" description="Polar residues" evidence="1">
    <location>
        <begin position="605"/>
        <end position="614"/>
    </location>
</feature>
<feature type="region of interest" description="Disordered" evidence="1">
    <location>
        <begin position="500"/>
        <end position="519"/>
    </location>
</feature>
<feature type="region of interest" description="Disordered" evidence="1">
    <location>
        <begin position="1650"/>
        <end position="1739"/>
    </location>
</feature>
<feature type="region of interest" description="Disordered" evidence="1">
    <location>
        <begin position="605"/>
        <end position="659"/>
    </location>
</feature>
<feature type="region of interest" description="Disordered" evidence="1">
    <location>
        <begin position="2096"/>
        <end position="2282"/>
    </location>
</feature>
<feature type="compositionally biased region" description="Polar residues" evidence="1">
    <location>
        <begin position="1422"/>
        <end position="1455"/>
    </location>
</feature>
<feature type="compositionally biased region" description="Acidic residues" evidence="1">
    <location>
        <begin position="30"/>
        <end position="43"/>
    </location>
</feature>
<gene>
    <name evidence="2" type="ORF">GOMPHAMPRED_007737</name>
</gene>
<feature type="compositionally biased region" description="Low complexity" evidence="1">
    <location>
        <begin position="2190"/>
        <end position="2201"/>
    </location>
</feature>
<feature type="compositionally biased region" description="Polar residues" evidence="1">
    <location>
        <begin position="1793"/>
        <end position="1808"/>
    </location>
</feature>
<feature type="compositionally biased region" description="Basic and acidic residues" evidence="1">
    <location>
        <begin position="1288"/>
        <end position="1299"/>
    </location>
</feature>
<feature type="compositionally biased region" description="Polar residues" evidence="1">
    <location>
        <begin position="1300"/>
        <end position="1316"/>
    </location>
</feature>
<sequence length="2282" mass="246456">MSNPSGSNWATNVNRSKTKRWVEAKSYSYDGDDWGDVDEYGEYDEPKAAAKPAGLRKVTAPASTTGLTQSPIERERTNSFNQNDERRAFSGPTRTVYAQPQPPRAQPGSSQQQPQSPQWQQNTSQFGNEFRSSTTTANIPYDGRSTSMSSTSNQPAGVGGRRKPSVGQVDQSASTMAPIATNIEPLPTAGAPEKPSTPTFIRPADIYRRMQEEKEKERLSQESSRPSLSGLTRDESPAGKSDNSGKQRQAVTPTIATPQPLNPHNDILRSKGPSYSPQLPEIPGLSGFGDDFGGSFLSAPTSQLSNVVSADTTAFTNTVLKPSETAVAQNTKPSEPALQHQPSLGYKSVVNQAFEQAVPPTPSSTSESGVDRSNSDSTSNISPIISRDISAAARPDGTPNISSITEEPNESSRPTTAQSKIINRTEFEDPAIFVPGHRRDASLPSANNSPARTPAVESSKQLAAPQEAEIAITTPVDGTLPSRARDGSLSPTKNRVRDLVDKIDGSGNGTRGAQLVLNDNGDFQRPSLATKESFRPSIPGAWTSYTTNLPTRQIPDSDTKTSSEPQIKVSNDLPTEVKEDQFAKAAAAGSALAGALAAAAGLTVASDSSSQPQDSETRKSASKINTAFHPEATRLVLPRQDSDAPSSIMPTPLDMKPGAEQQPEYFDISTASGQKSVIPSDQSLHVPQTQDGHIADDLSTHSSPTDLESDRLRKEIVRELSPQRDHPDKQQAEVQEPKNQADGGYSAIYDSYLEEDDTQVREAKIPEKSSNVQMTATQRKLNEDPIPPMFSSTSGPLEDVPEGPTISEASPSLKRQFSWETPLENLGTSQIRVDQTEEEPIANRFQHPAQEVPEATIAAVVSGSTETASRAPHLDKPLPAPEVSKLDNITRATPERSSPPQIITQTSNEPVLPLQPQMKVPAFREIMAIQSTPQRIQVYDQTRETFAKMDTGLVQWIQATITSLPEHEELLRNGGSFPPVLRALPTSGMQGGQVAANAPRPSIGPTSNKSGKGKDLLHSAGIFGGKTSSAAKGLFAKGKSKWGRSSDKASKRSRGRSIDPNSDSPSKSFNRPENTWETDVSAPYFSNQTISRQGTSQDPAMGLPDPSITTPNKQSDDVPPTATVPSASISPPTTAAQDSPTLGRSNTTAGGSAVSPLSGRTSFERKRASLAQKRASMEVPSSTKARGHRHSSSVDSHRYGRKSHRDIAEKPAISMELQARLTIHQNEMRSFGEEFPADLIIPAEYRIPPDAEKSPEKANDTSAEKTPTQADFPKEVVGDRTNNTSPLHAEEIKKAERKATSSSLWLDTTGTTQNHTFDGPASPDYALRKEEEATEGEKDEKLPSDKRPGTHKHFSSFSFIQFDPMPSADLTLKNPITPRRQSFNRECSETGTSSQHETQTSESSFANYPAAEDFGALPAEPSVSSNPDLNRSLSIDSQSLQDKSGPEQLTHQPLQDSEDTRSRSSIVILATKRLSKQLGDNALDSPTISKHESNQTRDGMQKDPTNAYKRHSMLSDVRESRELYPDGKDSRKQNRKSLLGLGLNIRPPTAESLPAKATRGPKFSLIPSIRKRTETDLSRYEADVSRPALTIDKNPSNVQRSATAVFEGDKQNPNSGATENLGPYREKAKRRRFSGLSSFINKAKPRIAAVSNATRGRSPTPLGTIIDSNRDHTPEPRETEGSKRTRYERQGQVQPALSPSVRSANEGNDVNSMTEDGARASKDQLAVPTAQIRNASSIPDISSNQDAVINKITAPPENGPDYKTVYPPEFFGEQPPHGYYSPDEDADGVVKTATETKGSTVPAVQSGPSAEAGKDQIRANQARPLPLPLKNPSKQSKAMTRKAPTLLANQGTAKATTDAETPVSQLESDDAPSYGKNRATITDSIISSLDTPSLSSPVMHTATTRTMTRIANERTISANPRSENRSSLPTIAPLKIAKKSPVVDDEYYDETLDSTFERHSPAAESPQQKNAAPQLTVNTRTGLTKSTPIERLPGSKSAAFKELIMTQASSPPTKALPHPFIPKRTTSSSAVPAVEPRALSKIGTNPVSATQLDGVPHESRPKTLNASDKLNTANDSIPATMDNPVMIVRPLTIKKSPEIGTNESPSSVTAKTSNNLLRNVDDELTDIPSPTRSSPLSLNRASLHSPALKDSPTLPRPTQPQFTLLDEASNNTTNGIIPSEPTKPIPRSIPTEQATATKTKQPTPPEKEERNMLLSPTNGTAIAHAPGTTTMTPVEKMKDEPRVKEPIKDSDESEDEIVMSSTAYPGQEWRPDYGYGGWDGYE</sequence>
<feature type="compositionally biased region" description="Basic and acidic residues" evidence="1">
    <location>
        <begin position="1489"/>
        <end position="1501"/>
    </location>
</feature>
<feature type="compositionally biased region" description="Low complexity" evidence="1">
    <location>
        <begin position="106"/>
        <end position="125"/>
    </location>
</feature>
<feature type="compositionally biased region" description="Polar residues" evidence="1">
    <location>
        <begin position="562"/>
        <end position="573"/>
    </location>
</feature>
<feature type="region of interest" description="Disordered" evidence="1">
    <location>
        <begin position="1751"/>
        <end position="1877"/>
    </location>
</feature>
<feature type="compositionally biased region" description="Polar residues" evidence="1">
    <location>
        <begin position="2062"/>
        <end position="2077"/>
    </location>
</feature>
<name>A0A8H3ESK0_9LECA</name>
<feature type="compositionally biased region" description="Polar residues" evidence="1">
    <location>
        <begin position="61"/>
        <end position="71"/>
    </location>
</feature>
<feature type="compositionally biased region" description="Polar residues" evidence="1">
    <location>
        <begin position="2099"/>
        <end position="2117"/>
    </location>
</feature>
<reference evidence="2" key="1">
    <citation type="submission" date="2021-03" db="EMBL/GenBank/DDBJ databases">
        <authorList>
            <person name="Tagirdzhanova G."/>
        </authorList>
    </citation>
    <scope>NUCLEOTIDE SEQUENCE</scope>
</reference>
<feature type="region of interest" description="Disordered" evidence="1">
    <location>
        <begin position="325"/>
        <end position="495"/>
    </location>
</feature>
<feature type="region of interest" description="Disordered" evidence="1">
    <location>
        <begin position="2047"/>
        <end position="2081"/>
    </location>
</feature>
<feature type="region of interest" description="Disordered" evidence="1">
    <location>
        <begin position="532"/>
        <end position="574"/>
    </location>
</feature>
<feature type="compositionally biased region" description="Low complexity" evidence="1">
    <location>
        <begin position="1389"/>
        <end position="1403"/>
    </location>
</feature>
<keyword evidence="3" id="KW-1185">Reference proteome</keyword>
<feature type="compositionally biased region" description="Polar residues" evidence="1">
    <location>
        <begin position="241"/>
        <end position="259"/>
    </location>
</feature>